<dbReference type="InterPro" id="IPR018219">
    <property type="entry name" value="Tpx_CS"/>
</dbReference>
<feature type="active site" description="Cysteine sulfenic acid (-SOH) intermediate" evidence="8">
    <location>
        <position position="61"/>
    </location>
</feature>
<dbReference type="FunFam" id="3.40.30.10:FF:000056">
    <property type="entry name" value="Thiol peroxidase"/>
    <property type="match status" value="1"/>
</dbReference>
<keyword evidence="2 8" id="KW-0575">Peroxidase</keyword>
<comment type="similarity">
    <text evidence="8">Belongs to the peroxiredoxin family. Tpx subfamily.</text>
</comment>
<dbReference type="EMBL" id="CP013067">
    <property type="protein sequence ID" value="ALP40563.1"/>
    <property type="molecule type" value="Genomic_DNA"/>
</dbReference>
<name>A0A0S2SFU4_9GAMM</name>
<dbReference type="Proteomes" id="UP000058114">
    <property type="component" value="Chromosome"/>
</dbReference>
<organism evidence="10 11">
    <name type="scientific">Aeromonas schubertii</name>
    <dbReference type="NCBI Taxonomy" id="652"/>
    <lineage>
        <taxon>Bacteria</taxon>
        <taxon>Pseudomonadati</taxon>
        <taxon>Pseudomonadota</taxon>
        <taxon>Gammaproteobacteria</taxon>
        <taxon>Aeromonadales</taxon>
        <taxon>Aeromonadaceae</taxon>
        <taxon>Aeromonas</taxon>
    </lineage>
</organism>
<dbReference type="InterPro" id="IPR002065">
    <property type="entry name" value="TPX"/>
</dbReference>
<dbReference type="InterPro" id="IPR050455">
    <property type="entry name" value="Tpx_Peroxidase_subfamily"/>
</dbReference>
<comment type="catalytic activity">
    <reaction evidence="7 8">
        <text>a hydroperoxide + [thioredoxin]-dithiol = an alcohol + [thioredoxin]-disulfide + H2O</text>
        <dbReference type="Rhea" id="RHEA:62620"/>
        <dbReference type="Rhea" id="RHEA-COMP:10698"/>
        <dbReference type="Rhea" id="RHEA-COMP:10700"/>
        <dbReference type="ChEBI" id="CHEBI:15377"/>
        <dbReference type="ChEBI" id="CHEBI:29950"/>
        <dbReference type="ChEBI" id="CHEBI:30879"/>
        <dbReference type="ChEBI" id="CHEBI:35924"/>
        <dbReference type="ChEBI" id="CHEBI:50058"/>
        <dbReference type="EC" id="1.11.1.24"/>
    </reaction>
</comment>
<feature type="disulfide bond" description="Redox-active" evidence="8">
    <location>
        <begin position="61"/>
        <end position="95"/>
    </location>
</feature>
<dbReference type="Pfam" id="PF08534">
    <property type="entry name" value="Redoxin"/>
    <property type="match status" value="1"/>
</dbReference>
<dbReference type="Gene3D" id="3.40.30.10">
    <property type="entry name" value="Glutaredoxin"/>
    <property type="match status" value="1"/>
</dbReference>
<dbReference type="KEGG" id="asr:WL1483_1144"/>
<dbReference type="InterPro" id="IPR013740">
    <property type="entry name" value="Redoxin"/>
</dbReference>
<proteinExistence type="inferred from homology"/>
<accession>A0A0S2SFU4</accession>
<comment type="subunit">
    <text evidence="1 8">Homodimer.</text>
</comment>
<feature type="domain" description="Thioredoxin" evidence="9">
    <location>
        <begin position="19"/>
        <end position="167"/>
    </location>
</feature>
<evidence type="ECO:0000256" key="6">
    <source>
        <dbReference type="ARBA" id="ARBA00023284"/>
    </source>
</evidence>
<dbReference type="CDD" id="cd03014">
    <property type="entry name" value="PRX_Atyp2cys"/>
    <property type="match status" value="1"/>
</dbReference>
<dbReference type="PANTHER" id="PTHR43110">
    <property type="entry name" value="THIOL PEROXIDASE"/>
    <property type="match status" value="1"/>
</dbReference>
<keyword evidence="6 8" id="KW-0676">Redox-active center</keyword>
<sequence>MSNTITLQGQPVEVAGHFPAVGEQATAFTLVGKDLADVTLASFAGQRKILNIFPSVDTPVCATSVRKFNAEASALNNAVVLCISADLPFAQARFCGAEGLDKVITLSTLRGANFMEHYGVAIASGPLVGLTARALLVLDEQDKVLHAELVSEVTQEPNYAAALAALA</sequence>
<dbReference type="PANTHER" id="PTHR43110:SF1">
    <property type="entry name" value="THIOL PEROXIDASE"/>
    <property type="match status" value="1"/>
</dbReference>
<keyword evidence="4 8" id="KW-0560">Oxidoreductase</keyword>
<dbReference type="InterPro" id="IPR036249">
    <property type="entry name" value="Thioredoxin-like_sf"/>
</dbReference>
<reference evidence="11" key="1">
    <citation type="submission" date="2015-10" db="EMBL/GenBank/DDBJ databases">
        <title>Complete Genome Sequence of Aeromonas schubertii strain WL1483.</title>
        <authorList>
            <person name="Liu L."/>
        </authorList>
    </citation>
    <scope>NUCLEOTIDE SEQUENCE [LARGE SCALE GENOMIC DNA]</scope>
    <source>
        <strain evidence="11">WL1483</strain>
    </source>
</reference>
<dbReference type="PATRIC" id="fig|652.5.peg.512"/>
<keyword evidence="5 8" id="KW-1015">Disulfide bond</keyword>
<protein>
    <recommendedName>
        <fullName evidence="8">Thiol peroxidase</fullName>
        <shortName evidence="8">Tpx</shortName>
        <ecNumber evidence="8">1.11.1.24</ecNumber>
    </recommendedName>
    <alternativeName>
        <fullName evidence="8">Peroxiredoxin tpx</fullName>
        <shortName evidence="8">Prx</shortName>
    </alternativeName>
    <alternativeName>
        <fullName evidence="8">Thioredoxin peroxidase</fullName>
    </alternativeName>
    <alternativeName>
        <fullName evidence="8">Thioredoxin-dependent peroxiredoxin</fullName>
    </alternativeName>
</protein>
<evidence type="ECO:0000256" key="5">
    <source>
        <dbReference type="ARBA" id="ARBA00023157"/>
    </source>
</evidence>
<evidence type="ECO:0000256" key="1">
    <source>
        <dbReference type="ARBA" id="ARBA00011738"/>
    </source>
</evidence>
<keyword evidence="3 8" id="KW-0049">Antioxidant</keyword>
<dbReference type="InterPro" id="IPR013766">
    <property type="entry name" value="Thioredoxin_domain"/>
</dbReference>
<evidence type="ECO:0000313" key="10">
    <source>
        <dbReference type="EMBL" id="ALP40563.1"/>
    </source>
</evidence>
<dbReference type="PROSITE" id="PS51352">
    <property type="entry name" value="THIOREDOXIN_2"/>
    <property type="match status" value="1"/>
</dbReference>
<dbReference type="SUPFAM" id="SSF52833">
    <property type="entry name" value="Thioredoxin-like"/>
    <property type="match status" value="1"/>
</dbReference>
<evidence type="ECO:0000256" key="4">
    <source>
        <dbReference type="ARBA" id="ARBA00023002"/>
    </source>
</evidence>
<dbReference type="PROSITE" id="PS01265">
    <property type="entry name" value="TPX"/>
    <property type="match status" value="1"/>
</dbReference>
<dbReference type="AlphaFoldDB" id="A0A0S2SFU4"/>
<evidence type="ECO:0000256" key="2">
    <source>
        <dbReference type="ARBA" id="ARBA00022559"/>
    </source>
</evidence>
<evidence type="ECO:0000256" key="7">
    <source>
        <dbReference type="ARBA" id="ARBA00049091"/>
    </source>
</evidence>
<evidence type="ECO:0000256" key="8">
    <source>
        <dbReference type="HAMAP-Rule" id="MF_00269"/>
    </source>
</evidence>
<evidence type="ECO:0000259" key="9">
    <source>
        <dbReference type="PROSITE" id="PS51352"/>
    </source>
</evidence>
<gene>
    <name evidence="8 10" type="primary">tpx</name>
    <name evidence="10" type="ORF">WL1483_1144</name>
</gene>
<dbReference type="EC" id="1.11.1.24" evidence="8"/>
<comment type="function">
    <text evidence="8">Thiol-specific peroxidase that catalyzes the reduction of hydrogen peroxide and organic hydroperoxides to water and alcohols, respectively. Plays a role in cell protection against oxidative stress by detoxifying peroxides.</text>
</comment>
<dbReference type="GO" id="GO:0008379">
    <property type="term" value="F:thioredoxin peroxidase activity"/>
    <property type="evidence" value="ECO:0007669"/>
    <property type="project" value="UniProtKB-UniRule"/>
</dbReference>
<dbReference type="NCBIfam" id="NF001808">
    <property type="entry name" value="PRK00522.1"/>
    <property type="match status" value="1"/>
</dbReference>
<evidence type="ECO:0000313" key="11">
    <source>
        <dbReference type="Proteomes" id="UP000058114"/>
    </source>
</evidence>
<evidence type="ECO:0000256" key="3">
    <source>
        <dbReference type="ARBA" id="ARBA00022862"/>
    </source>
</evidence>
<dbReference type="RefSeq" id="WP_060583880.1">
    <property type="nucleotide sequence ID" value="NZ_CP013067.1"/>
</dbReference>
<reference evidence="10 11" key="2">
    <citation type="journal article" date="2016" name="Genome Announc.">
        <title>Complete Genome Sequence of the Highly Virulent Aeromonas schubertii Strain WL1483, Isolated from Diseased Snakehead Fish (Channa argus) in China.</title>
        <authorList>
            <person name="Liu L."/>
            <person name="Li N."/>
            <person name="Zhang D."/>
            <person name="Fu X."/>
            <person name="Shi C."/>
            <person name="Lin Q."/>
            <person name="Hao G."/>
        </authorList>
    </citation>
    <scope>NUCLEOTIDE SEQUENCE [LARGE SCALE GENOMIC DNA]</scope>
    <source>
        <strain evidence="10 11">WL1483</strain>
    </source>
</reference>
<dbReference type="HAMAP" id="MF_00269">
    <property type="entry name" value="Tpx"/>
    <property type="match status" value="1"/>
</dbReference>
<dbReference type="GO" id="GO:0034599">
    <property type="term" value="P:cellular response to oxidative stress"/>
    <property type="evidence" value="ECO:0007669"/>
    <property type="project" value="UniProtKB-ARBA"/>
</dbReference>
<comment type="miscellaneous">
    <text evidence="8">The active site is a conserved redox-active cysteine residue, the peroxidatic cysteine (C(P)), which makes the nucleophilic attack on the peroxide substrate. The peroxide oxidizes the C(P)-SH to cysteine sulfenic acid (C(P)-SOH), which then reacts with another cysteine residue, the resolving cysteine (C(R)), to form a disulfide bridge. The disulfide is subsequently reduced by an appropriate electron donor to complete the catalytic cycle. In this atypical 2-Cys peroxiredoxin, C(R) is present in the same subunit to form an intramolecular disulfide. The disulfide is subsequently reduced by thioredoxin.</text>
</comment>